<dbReference type="PANTHER" id="PTHR10668:SF105">
    <property type="entry name" value="DEHYDROGENASE-RELATED"/>
    <property type="match status" value="1"/>
</dbReference>
<comment type="caution">
    <text evidence="1">The sequence shown here is derived from an EMBL/GenBank/DDBJ whole genome shotgun (WGS) entry which is preliminary data.</text>
</comment>
<evidence type="ECO:0000313" key="1">
    <source>
        <dbReference type="EMBL" id="NYG59130.1"/>
    </source>
</evidence>
<gene>
    <name evidence="1" type="ORF">BJ980_002053</name>
</gene>
<organism evidence="1 2">
    <name type="scientific">Nocardioides daedukensis</name>
    <dbReference type="NCBI Taxonomy" id="634462"/>
    <lineage>
        <taxon>Bacteria</taxon>
        <taxon>Bacillati</taxon>
        <taxon>Actinomycetota</taxon>
        <taxon>Actinomycetes</taxon>
        <taxon>Propionibacteriales</taxon>
        <taxon>Nocardioidaceae</taxon>
        <taxon>Nocardioides</taxon>
    </lineage>
</organism>
<dbReference type="PANTHER" id="PTHR10668">
    <property type="entry name" value="PHYTOENE DEHYDROGENASE"/>
    <property type="match status" value="1"/>
</dbReference>
<reference evidence="1 2" key="1">
    <citation type="submission" date="2020-07" db="EMBL/GenBank/DDBJ databases">
        <title>Sequencing the genomes of 1000 actinobacteria strains.</title>
        <authorList>
            <person name="Klenk H.-P."/>
        </authorList>
    </citation>
    <scope>NUCLEOTIDE SEQUENCE [LARGE SCALE GENOMIC DNA]</scope>
    <source>
        <strain evidence="1 2">DSM 23819</strain>
    </source>
</reference>
<dbReference type="Pfam" id="PF13450">
    <property type="entry name" value="NAD_binding_8"/>
    <property type="match status" value="1"/>
</dbReference>
<dbReference type="EMBL" id="JACCAA010000001">
    <property type="protein sequence ID" value="NYG59130.1"/>
    <property type="molecule type" value="Genomic_DNA"/>
</dbReference>
<protein>
    <submittedName>
        <fullName evidence="1">Phytoene dehydrogenase-like protein</fullName>
    </submittedName>
</protein>
<proteinExistence type="predicted"/>
<dbReference type="Proteomes" id="UP000540656">
    <property type="component" value="Unassembled WGS sequence"/>
</dbReference>
<name>A0A7Y9UVV2_9ACTN</name>
<sequence>MSRAVVVGSGPNGLAAAITLAQRGVEVLVLEASDRVGGGTLTSEVTVPGLLHDECAAFHPTGVASPFFQSLGLEEFGLRWIWPEVQLAHPLDGGRAALMWRDVARTAHGLGVDGPAWDRLIGRSARNFDALAQDVFRPILHVPRHPFKLAHFGLNSLLPAPWAAKRFSTEEARALFTGVAAHKFGTLTGPLASSVGVMLAAAAHAYGWPVAEGGTESITRALVAKLEQLGGRIETGVRVTSRADLAAHDVLLLDTAPDAAARILGDELPGRTRRAYRRYTFGPGAFKVDYAIEGDIPWQNPHVGKAGTVHVGGTMEELVSAGAMVARGEMPERPFVLLGQQYVADPTRSAGASGLNPIYAYAHVPHAWPGDATDAITAQIERFAPGFRERIRQVHVRDTRGLEAHNANYVGGDIAAGANTAKQIVMRPRISVDPYATGIPGVYLCSSATPPGAGVHGMGGHNAANAALTELGA</sequence>
<keyword evidence="2" id="KW-1185">Reference proteome</keyword>
<evidence type="ECO:0000313" key="2">
    <source>
        <dbReference type="Proteomes" id="UP000540656"/>
    </source>
</evidence>
<dbReference type="AlphaFoldDB" id="A0A7Y9UVV2"/>
<dbReference type="SUPFAM" id="SSF51905">
    <property type="entry name" value="FAD/NAD(P)-binding domain"/>
    <property type="match status" value="1"/>
</dbReference>
<dbReference type="RefSeq" id="WP_179502213.1">
    <property type="nucleotide sequence ID" value="NZ_JACCAA010000001.1"/>
</dbReference>
<accession>A0A7Y9UVV2</accession>
<dbReference type="PRINTS" id="PR00411">
    <property type="entry name" value="PNDRDTASEI"/>
</dbReference>
<dbReference type="InterPro" id="IPR036188">
    <property type="entry name" value="FAD/NAD-bd_sf"/>
</dbReference>
<dbReference type="Gene3D" id="3.50.50.60">
    <property type="entry name" value="FAD/NAD(P)-binding domain"/>
    <property type="match status" value="1"/>
</dbReference>